<dbReference type="InterPro" id="IPR020472">
    <property type="entry name" value="WD40_PAC1"/>
</dbReference>
<feature type="repeat" description="WD" evidence="3">
    <location>
        <begin position="996"/>
        <end position="1037"/>
    </location>
</feature>
<dbReference type="PANTHER" id="PTHR44019">
    <property type="entry name" value="WD REPEAT-CONTAINING PROTEIN 55"/>
    <property type="match status" value="1"/>
</dbReference>
<feature type="repeat" description="WD" evidence="3">
    <location>
        <begin position="1469"/>
        <end position="1510"/>
    </location>
</feature>
<feature type="repeat" description="WD" evidence="3">
    <location>
        <begin position="1039"/>
        <end position="1080"/>
    </location>
</feature>
<dbReference type="PROSITE" id="PS50082">
    <property type="entry name" value="WD_REPEATS_2"/>
    <property type="match status" value="14"/>
</dbReference>
<dbReference type="InterPro" id="IPR056884">
    <property type="entry name" value="NPHP3-like_N"/>
</dbReference>
<keyword evidence="2" id="KW-0677">Repeat</keyword>
<comment type="caution">
    <text evidence="5">The sequence shown here is derived from an EMBL/GenBank/DDBJ whole genome shotgun (WGS) entry which is preliminary data.</text>
</comment>
<gene>
    <name evidence="5" type="ORF">HGRIS_013983</name>
</gene>
<dbReference type="CDD" id="cd00200">
    <property type="entry name" value="WD40"/>
    <property type="match status" value="2"/>
</dbReference>
<dbReference type="InterPro" id="IPR019775">
    <property type="entry name" value="WD40_repeat_CS"/>
</dbReference>
<feature type="repeat" description="WD" evidence="3">
    <location>
        <begin position="1168"/>
        <end position="1209"/>
    </location>
</feature>
<dbReference type="SMART" id="SM00320">
    <property type="entry name" value="WD40"/>
    <property type="match status" value="14"/>
</dbReference>
<feature type="repeat" description="WD" evidence="3">
    <location>
        <begin position="1426"/>
        <end position="1467"/>
    </location>
</feature>
<dbReference type="PRINTS" id="PR00320">
    <property type="entry name" value="GPROTEINBRPT"/>
</dbReference>
<evidence type="ECO:0000313" key="5">
    <source>
        <dbReference type="EMBL" id="KAL0958648.1"/>
    </source>
</evidence>
<dbReference type="InterPro" id="IPR007111">
    <property type="entry name" value="NACHT_NTPase"/>
</dbReference>
<evidence type="ECO:0000256" key="1">
    <source>
        <dbReference type="ARBA" id="ARBA00022574"/>
    </source>
</evidence>
<feature type="repeat" description="WD" evidence="3">
    <location>
        <begin position="1340"/>
        <end position="1381"/>
    </location>
</feature>
<protein>
    <recommendedName>
        <fullName evidence="4">NACHT domain-containing protein</fullName>
    </recommendedName>
</protein>
<feature type="repeat" description="WD" evidence="3">
    <location>
        <begin position="1125"/>
        <end position="1166"/>
    </location>
</feature>
<sequence length="1662" mass="179756">MLTLQSLVSPSVSRKATVYHFLQDEKCRDLPNLPTKTLLGRKSRCPVRAIVFIEDYEDAGYPIESLHKIKQDKQATSKRLMNLFANSEKQKGKSMETPPPMIFFSKPTANVEIKLYYVTDEDAFAQTKLQLRDLDGDVQVPLTSSSGSVQQNPVMTFKRAAHNNFDCSITSIGELPPISSKFIIFFANIKRFIGAGKALSELGATTPAGKVVVGLVEAIASECDGYIKRHESVTDLLKAVGDACVLVGEGDDRTRDQHRPNQIKVYQYLFPVIYRCLYFVASLSRIKLAANLNGIDGETKKLQGELRTIVDRVRDNRIEDILQIVAKIEDRAFLDSLPHDTDAGLDRLKFCVNGTREGILTHIQNWAVLPGARRALLLYGVAGKGKSAIIHAVARALEKKEASLANVAFFAFNRSAANRSIQQLLPTWAWSVASRDLQYLGYLRGLKHHELQGSPLDDQLKVLLIEGLKHTDSCRPIIFVIDALDECQESRPLLALLLKVLSSSSKLPQHCRFLFTCRPDDDILEKLNRPTLIEQVSLGDAKWHTVEDIRVFVHKKLCDWEDLAPLVDPVTAAAEGVFQCAALLCAELTTKTKVHRELFIEKLKSKDRHFDTLYGIYEQVLEAYINPKNDLRLKAFKHLMALIFLVRSPQHRDTLLPLAAATLSRERQPALDPCGDWSVLQSHEERSALVSILPLLGSLLSGSTFDANKVPVLPLHTSFRDFLVEPAKEPEEGEVKVYKGSDFSVDIGPRHQELLALACLDITNAQLRFNMCDFDTSFALNSEIEELQERVEKILAPELKYACRSAAYHLDKSLGEPDEQTKPTGPQKPRAAADNRLDAALSYFLKNCFLCWLEVHSCMGSRQDGPGGMLPRFQKWASIRSPEELVSIIADFVKFEKRFRDGYMLSAPQVYYSGLTFLPEVSKVRELYKGPFCIPTTVIHGSERIWPTTETLVIGSQGWVSSVAFSPDGAQIVSGSGDKTIRIWDAATGQQVSDALTGHKRSVSSVAFSPDGAQIVSGSGDNTIRIWDAATGQQVGDALTGHEGSVSSVAFSPDGAQIVSGSGDKTIRIWDAATGQQVGDALTGHELSVLSVAFSPDGAQIVSGSYDKTIRIWDAATGEQVGAALTGHEGSVSSVAFSPDGAQIVSGSGDNTIRIWDAATGQQVGDALTGHEGSVLSVAFSPDGAQIVSGSGDTTIRIWDAATGQQVGDALTGHERSVSSVAFSPDGAQIVSGSDDNTIRLWDAATGQQVGDALTGHDEWVSSVAFSPDGAQIVSGSDDNTICIWDAGTGQQVGDALTGHEDWVSSVAFSPEGAQIVSGSGDKTIRIWDAATGQQVGNALTGHEGSVLSVAFSPDGAQIVSGSYDKTIRIWDAATGQQVGDALTGHEGSVSSVAFSPDGAQIVSGSGDNTIRIWDAATGQQVGDALTGHEDWVSSVAFSPDGAQIVSGSGDNTIRIWDAATGQQVGDALTGHEGSVLSVAFSPDGAQIVSGSYDKTIRIWDAATGQQVGAALTGHEGSVSSVAFSPDGAQIVSGSGDNTIRIWDGATGQQLEDSSVHGQRAAFSDTVSSNKGNGHGDHMRANAASYRHGCAILRPLVRNGEWICHARNQWSPAARILWIPPVFRACNMSFYPCFMVISLKKTIFLDVQDIAIGPRWKDIHKP</sequence>
<dbReference type="PROSITE" id="PS50294">
    <property type="entry name" value="WD_REPEATS_REGION"/>
    <property type="match status" value="14"/>
</dbReference>
<dbReference type="InterPro" id="IPR027417">
    <property type="entry name" value="P-loop_NTPase"/>
</dbReference>
<feature type="repeat" description="WD" evidence="3">
    <location>
        <begin position="1082"/>
        <end position="1123"/>
    </location>
</feature>
<reference evidence="6" key="1">
    <citation type="submission" date="2024-06" db="EMBL/GenBank/DDBJ databases">
        <title>Multi-omics analyses provide insights into the biosynthesis of the anticancer antibiotic pleurotin in Hohenbuehelia grisea.</title>
        <authorList>
            <person name="Weaver J.A."/>
            <person name="Alberti F."/>
        </authorList>
    </citation>
    <scope>NUCLEOTIDE SEQUENCE [LARGE SCALE GENOMIC DNA]</scope>
    <source>
        <strain evidence="6">T-177</strain>
    </source>
</reference>
<dbReference type="PANTHER" id="PTHR44019:SF8">
    <property type="entry name" value="POC1 CENTRIOLAR PROTEIN HOMOLOG"/>
    <property type="match status" value="1"/>
</dbReference>
<evidence type="ECO:0000256" key="3">
    <source>
        <dbReference type="PROSITE-ProRule" id="PRU00221"/>
    </source>
</evidence>
<dbReference type="InterPro" id="IPR015943">
    <property type="entry name" value="WD40/YVTN_repeat-like_dom_sf"/>
</dbReference>
<dbReference type="Pfam" id="PF23414">
    <property type="entry name" value="Beta-prop_EML_2"/>
    <property type="match status" value="1"/>
</dbReference>
<feature type="repeat" description="WD" evidence="3">
    <location>
        <begin position="1297"/>
        <end position="1338"/>
    </location>
</feature>
<dbReference type="InterPro" id="IPR001680">
    <property type="entry name" value="WD40_rpt"/>
</dbReference>
<keyword evidence="6" id="KW-1185">Reference proteome</keyword>
<dbReference type="SUPFAM" id="SSF52540">
    <property type="entry name" value="P-loop containing nucleoside triphosphate hydrolases"/>
    <property type="match status" value="1"/>
</dbReference>
<dbReference type="InterPro" id="IPR055442">
    <property type="entry name" value="Beta-prop_EML-like_2nd"/>
</dbReference>
<name>A0ABR3JU06_9AGAR</name>
<organism evidence="5 6">
    <name type="scientific">Hohenbuehelia grisea</name>
    <dbReference type="NCBI Taxonomy" id="104357"/>
    <lineage>
        <taxon>Eukaryota</taxon>
        <taxon>Fungi</taxon>
        <taxon>Dikarya</taxon>
        <taxon>Basidiomycota</taxon>
        <taxon>Agaricomycotina</taxon>
        <taxon>Agaricomycetes</taxon>
        <taxon>Agaricomycetidae</taxon>
        <taxon>Agaricales</taxon>
        <taxon>Pleurotineae</taxon>
        <taxon>Pleurotaceae</taxon>
        <taxon>Hohenbuehelia</taxon>
    </lineage>
</organism>
<feature type="repeat" description="WD" evidence="3">
    <location>
        <begin position="953"/>
        <end position="994"/>
    </location>
</feature>
<dbReference type="Gene3D" id="2.130.10.10">
    <property type="entry name" value="YVTN repeat-like/Quinoprotein amine dehydrogenase"/>
    <property type="match status" value="7"/>
</dbReference>
<dbReference type="EMBL" id="JASNQZ010000003">
    <property type="protein sequence ID" value="KAL0958648.1"/>
    <property type="molecule type" value="Genomic_DNA"/>
</dbReference>
<dbReference type="SUPFAM" id="SSF50978">
    <property type="entry name" value="WD40 repeat-like"/>
    <property type="match status" value="2"/>
</dbReference>
<dbReference type="PROSITE" id="PS00678">
    <property type="entry name" value="WD_REPEATS_1"/>
    <property type="match status" value="12"/>
</dbReference>
<feature type="repeat" description="WD" evidence="3">
    <location>
        <begin position="1254"/>
        <end position="1295"/>
    </location>
</feature>
<evidence type="ECO:0000313" key="6">
    <source>
        <dbReference type="Proteomes" id="UP001556367"/>
    </source>
</evidence>
<dbReference type="InterPro" id="IPR050505">
    <property type="entry name" value="WDR55/POC1"/>
</dbReference>
<evidence type="ECO:0000259" key="4">
    <source>
        <dbReference type="PROSITE" id="PS50837"/>
    </source>
</evidence>
<dbReference type="InterPro" id="IPR036322">
    <property type="entry name" value="WD40_repeat_dom_sf"/>
</dbReference>
<accession>A0ABR3JU06</accession>
<feature type="domain" description="NACHT" evidence="4">
    <location>
        <begin position="374"/>
        <end position="520"/>
    </location>
</feature>
<feature type="repeat" description="WD" evidence="3">
    <location>
        <begin position="1512"/>
        <end position="1553"/>
    </location>
</feature>
<dbReference type="Proteomes" id="UP001556367">
    <property type="component" value="Unassembled WGS sequence"/>
</dbReference>
<dbReference type="Gene3D" id="3.40.50.300">
    <property type="entry name" value="P-loop containing nucleotide triphosphate hydrolases"/>
    <property type="match status" value="1"/>
</dbReference>
<evidence type="ECO:0000256" key="2">
    <source>
        <dbReference type="ARBA" id="ARBA00022737"/>
    </source>
</evidence>
<feature type="repeat" description="WD" evidence="3">
    <location>
        <begin position="1383"/>
        <end position="1424"/>
    </location>
</feature>
<dbReference type="Pfam" id="PF24883">
    <property type="entry name" value="NPHP3_N"/>
    <property type="match status" value="1"/>
</dbReference>
<dbReference type="Pfam" id="PF00400">
    <property type="entry name" value="WD40"/>
    <property type="match status" value="10"/>
</dbReference>
<keyword evidence="1 3" id="KW-0853">WD repeat</keyword>
<proteinExistence type="predicted"/>
<dbReference type="PROSITE" id="PS50837">
    <property type="entry name" value="NACHT"/>
    <property type="match status" value="1"/>
</dbReference>
<feature type="repeat" description="WD" evidence="3">
    <location>
        <begin position="1211"/>
        <end position="1252"/>
    </location>
</feature>